<keyword evidence="2" id="KW-1185">Reference proteome</keyword>
<gene>
    <name evidence="1" type="ORF">B0T10DRAFT_221688</name>
</gene>
<evidence type="ECO:0000313" key="2">
    <source>
        <dbReference type="Proteomes" id="UP000777438"/>
    </source>
</evidence>
<proteinExistence type="predicted"/>
<sequence>MKTSQYEPMALHALFSKTCLIVDSEPAAIQVPNSTLLMTGGYGLNYLDSGLWTLKRQWRSNNVSHVSGIWVLSLETGGFSPSPASCFLSAIEEETTSFPECPLSRRKRSRCSHSQFADVVFIILSDSNPCWPPTFPTVQPVWLPSVACREGGRFTAEKRREHDQTGFEIARRCRERESSPPTQATQASRLGLCNSECECECGSRFELSFSLGTKAGHMSDS</sequence>
<accession>A0A9P9AWB1</accession>
<comment type="caution">
    <text evidence="1">The sequence shown here is derived from an EMBL/GenBank/DDBJ whole genome shotgun (WGS) entry which is preliminary data.</text>
</comment>
<reference evidence="1 2" key="1">
    <citation type="journal article" date="2021" name="Nat. Commun.">
        <title>Genetic determinants of endophytism in the Arabidopsis root mycobiome.</title>
        <authorList>
            <person name="Mesny F."/>
            <person name="Miyauchi S."/>
            <person name="Thiergart T."/>
            <person name="Pickel B."/>
            <person name="Atanasova L."/>
            <person name="Karlsson M."/>
            <person name="Huettel B."/>
            <person name="Barry K.W."/>
            <person name="Haridas S."/>
            <person name="Chen C."/>
            <person name="Bauer D."/>
            <person name="Andreopoulos W."/>
            <person name="Pangilinan J."/>
            <person name="LaButti K."/>
            <person name="Riley R."/>
            <person name="Lipzen A."/>
            <person name="Clum A."/>
            <person name="Drula E."/>
            <person name="Henrissat B."/>
            <person name="Kohler A."/>
            <person name="Grigoriev I.V."/>
            <person name="Martin F.M."/>
            <person name="Hacquard S."/>
        </authorList>
    </citation>
    <scope>NUCLEOTIDE SEQUENCE [LARGE SCALE GENOMIC DNA]</scope>
    <source>
        <strain evidence="1 2">MPI-CAGE-CH-0241</strain>
    </source>
</reference>
<name>A0A9P9AWB1_9HYPO</name>
<protein>
    <submittedName>
        <fullName evidence="1">Uncharacterized protein</fullName>
    </submittedName>
</protein>
<dbReference type="Proteomes" id="UP000777438">
    <property type="component" value="Unassembled WGS sequence"/>
</dbReference>
<evidence type="ECO:0000313" key="1">
    <source>
        <dbReference type="EMBL" id="KAH6895585.1"/>
    </source>
</evidence>
<dbReference type="EMBL" id="JAGPYM010000004">
    <property type="protein sequence ID" value="KAH6895585.1"/>
    <property type="molecule type" value="Genomic_DNA"/>
</dbReference>
<organism evidence="1 2">
    <name type="scientific">Thelonectria olida</name>
    <dbReference type="NCBI Taxonomy" id="1576542"/>
    <lineage>
        <taxon>Eukaryota</taxon>
        <taxon>Fungi</taxon>
        <taxon>Dikarya</taxon>
        <taxon>Ascomycota</taxon>
        <taxon>Pezizomycotina</taxon>
        <taxon>Sordariomycetes</taxon>
        <taxon>Hypocreomycetidae</taxon>
        <taxon>Hypocreales</taxon>
        <taxon>Nectriaceae</taxon>
        <taxon>Thelonectria</taxon>
    </lineage>
</organism>
<dbReference type="AlphaFoldDB" id="A0A9P9AWB1"/>